<dbReference type="AlphaFoldDB" id="A0AAE0JM17"/>
<proteinExistence type="predicted"/>
<evidence type="ECO:0000313" key="2">
    <source>
        <dbReference type="EMBL" id="KAK3352144.1"/>
    </source>
</evidence>
<reference evidence="2" key="2">
    <citation type="submission" date="2023-06" db="EMBL/GenBank/DDBJ databases">
        <authorList>
            <consortium name="Lawrence Berkeley National Laboratory"/>
            <person name="Haridas S."/>
            <person name="Hensen N."/>
            <person name="Bonometti L."/>
            <person name="Westerberg I."/>
            <person name="Brannstrom I.O."/>
            <person name="Guillou S."/>
            <person name="Cros-Aarteil S."/>
            <person name="Calhoun S."/>
            <person name="Kuo A."/>
            <person name="Mondo S."/>
            <person name="Pangilinan J."/>
            <person name="Riley R."/>
            <person name="Labutti K."/>
            <person name="Andreopoulos B."/>
            <person name="Lipzen A."/>
            <person name="Chen C."/>
            <person name="Yanf M."/>
            <person name="Daum C."/>
            <person name="Ng V."/>
            <person name="Clum A."/>
            <person name="Steindorff A."/>
            <person name="Ohm R."/>
            <person name="Martin F."/>
            <person name="Silar P."/>
            <person name="Natvig D."/>
            <person name="Lalanne C."/>
            <person name="Gautier V."/>
            <person name="Ament-Velasquez S.L."/>
            <person name="Kruys A."/>
            <person name="Hutchinson M.I."/>
            <person name="Powell A.J."/>
            <person name="Barry K."/>
            <person name="Miller A.N."/>
            <person name="Grigoriev I.V."/>
            <person name="Debuchy R."/>
            <person name="Gladieux P."/>
            <person name="Thoren M.H."/>
            <person name="Johannesson H."/>
        </authorList>
    </citation>
    <scope>NUCLEOTIDE SEQUENCE</scope>
    <source>
        <strain evidence="2">CBS 560.94</strain>
    </source>
</reference>
<dbReference type="EMBL" id="JAUEPP010000002">
    <property type="protein sequence ID" value="KAK3352144.1"/>
    <property type="molecule type" value="Genomic_DNA"/>
</dbReference>
<organism evidence="2 3">
    <name type="scientific">Neurospora tetraspora</name>
    <dbReference type="NCBI Taxonomy" id="94610"/>
    <lineage>
        <taxon>Eukaryota</taxon>
        <taxon>Fungi</taxon>
        <taxon>Dikarya</taxon>
        <taxon>Ascomycota</taxon>
        <taxon>Pezizomycotina</taxon>
        <taxon>Sordariomycetes</taxon>
        <taxon>Sordariomycetidae</taxon>
        <taxon>Sordariales</taxon>
        <taxon>Sordariaceae</taxon>
        <taxon>Neurospora</taxon>
    </lineage>
</organism>
<protein>
    <submittedName>
        <fullName evidence="2">Uncharacterized protein</fullName>
    </submittedName>
</protein>
<keyword evidence="3" id="KW-1185">Reference proteome</keyword>
<reference evidence="2" key="1">
    <citation type="journal article" date="2023" name="Mol. Phylogenet. Evol.">
        <title>Genome-scale phylogeny and comparative genomics of the fungal order Sordariales.</title>
        <authorList>
            <person name="Hensen N."/>
            <person name="Bonometti L."/>
            <person name="Westerberg I."/>
            <person name="Brannstrom I.O."/>
            <person name="Guillou S."/>
            <person name="Cros-Aarteil S."/>
            <person name="Calhoun S."/>
            <person name="Haridas S."/>
            <person name="Kuo A."/>
            <person name="Mondo S."/>
            <person name="Pangilinan J."/>
            <person name="Riley R."/>
            <person name="LaButti K."/>
            <person name="Andreopoulos B."/>
            <person name="Lipzen A."/>
            <person name="Chen C."/>
            <person name="Yan M."/>
            <person name="Daum C."/>
            <person name="Ng V."/>
            <person name="Clum A."/>
            <person name="Steindorff A."/>
            <person name="Ohm R.A."/>
            <person name="Martin F."/>
            <person name="Silar P."/>
            <person name="Natvig D.O."/>
            <person name="Lalanne C."/>
            <person name="Gautier V."/>
            <person name="Ament-Velasquez S.L."/>
            <person name="Kruys A."/>
            <person name="Hutchinson M.I."/>
            <person name="Powell A.J."/>
            <person name="Barry K."/>
            <person name="Miller A.N."/>
            <person name="Grigoriev I.V."/>
            <person name="Debuchy R."/>
            <person name="Gladieux P."/>
            <person name="Hiltunen Thoren M."/>
            <person name="Johannesson H."/>
        </authorList>
    </citation>
    <scope>NUCLEOTIDE SEQUENCE</scope>
    <source>
        <strain evidence="2">CBS 560.94</strain>
    </source>
</reference>
<dbReference type="Proteomes" id="UP001278500">
    <property type="component" value="Unassembled WGS sequence"/>
</dbReference>
<sequence>MDQTLHRPGHRQSISPCHLNPLAPGFSLPISVTYHFSRNHHLSPFEVSSYQPCRSGARCRTAGATSTDDRRQLTSVSSENDERKAVKKNEACEQKRTEHNAQDKHQPDRKRQPRKKPPKASIIFTVPGLHEAANGRGSTSGHVPYRQLATPYNNMDALHTMSAVFAIRMEGSKPQSTMPKMEREFLVPTAHSHELSTWLPSMLLQRSLRASQVLM</sequence>
<name>A0AAE0JM17_9PEZI</name>
<dbReference type="GeneID" id="87858150"/>
<comment type="caution">
    <text evidence="2">The sequence shown here is derived from an EMBL/GenBank/DDBJ whole genome shotgun (WGS) entry which is preliminary data.</text>
</comment>
<feature type="region of interest" description="Disordered" evidence="1">
    <location>
        <begin position="59"/>
        <end position="119"/>
    </location>
</feature>
<evidence type="ECO:0000256" key="1">
    <source>
        <dbReference type="SAM" id="MobiDB-lite"/>
    </source>
</evidence>
<accession>A0AAE0JM17</accession>
<evidence type="ECO:0000313" key="3">
    <source>
        <dbReference type="Proteomes" id="UP001278500"/>
    </source>
</evidence>
<gene>
    <name evidence="2" type="ORF">B0H65DRAFT_145462</name>
</gene>
<dbReference type="RefSeq" id="XP_062685439.1">
    <property type="nucleotide sequence ID" value="XM_062820996.1"/>
</dbReference>
<feature type="compositionally biased region" description="Basic and acidic residues" evidence="1">
    <location>
        <begin position="80"/>
        <end position="110"/>
    </location>
</feature>